<dbReference type="SUPFAM" id="SSF51197">
    <property type="entry name" value="Clavaminate synthase-like"/>
    <property type="match status" value="1"/>
</dbReference>
<keyword evidence="1" id="KW-0732">Signal</keyword>
<dbReference type="PANTHER" id="PTHR31630:SF6">
    <property type="entry name" value="PHYTANOYL-COA DIOXYGENASE-RELATED"/>
    <property type="match status" value="1"/>
</dbReference>
<comment type="caution">
    <text evidence="2">The sequence shown here is derived from an EMBL/GenBank/DDBJ whole genome shotgun (WGS) entry which is preliminary data.</text>
</comment>
<feature type="signal peptide" evidence="1">
    <location>
        <begin position="1"/>
        <end position="19"/>
    </location>
</feature>
<evidence type="ECO:0008006" key="4">
    <source>
        <dbReference type="Google" id="ProtNLM"/>
    </source>
</evidence>
<proteinExistence type="predicted"/>
<organism evidence="2 3">
    <name type="scientific">Triparma columacea</name>
    <dbReference type="NCBI Taxonomy" id="722753"/>
    <lineage>
        <taxon>Eukaryota</taxon>
        <taxon>Sar</taxon>
        <taxon>Stramenopiles</taxon>
        <taxon>Ochrophyta</taxon>
        <taxon>Bolidophyceae</taxon>
        <taxon>Parmales</taxon>
        <taxon>Triparmaceae</taxon>
        <taxon>Triparma</taxon>
    </lineage>
</organism>
<protein>
    <recommendedName>
        <fullName evidence="4">Phytanoyl-CoA dioxygenase</fullName>
    </recommendedName>
</protein>
<keyword evidence="3" id="KW-1185">Reference proteome</keyword>
<reference evidence="3" key="1">
    <citation type="journal article" date="2023" name="Commun. Biol.">
        <title>Genome analysis of Parmales, the sister group of diatoms, reveals the evolutionary specialization of diatoms from phago-mixotrophs to photoautotrophs.</title>
        <authorList>
            <person name="Ban H."/>
            <person name="Sato S."/>
            <person name="Yoshikawa S."/>
            <person name="Yamada K."/>
            <person name="Nakamura Y."/>
            <person name="Ichinomiya M."/>
            <person name="Sato N."/>
            <person name="Blanc-Mathieu R."/>
            <person name="Endo H."/>
            <person name="Kuwata A."/>
            <person name="Ogata H."/>
        </authorList>
    </citation>
    <scope>NUCLEOTIDE SEQUENCE [LARGE SCALE GENOMIC DNA]</scope>
</reference>
<dbReference type="EMBL" id="BRYA01000491">
    <property type="protein sequence ID" value="GMI19368.1"/>
    <property type="molecule type" value="Genomic_DNA"/>
</dbReference>
<dbReference type="OrthoDB" id="445007at2759"/>
<name>A0A9W7FUZ5_9STRA</name>
<sequence>MSSGSLEVFSFFLAACSFTLVCRHKRFRLRWPDPQVEVKFFRTTTRRGKRTSCVVEVGNEIGMKRVFGEMGFVVVAGVLGKNEVEETKKLMWDYIEGASSVKVAMERGGVGFPCVKRDDPTTWKYSWPDTLEGGIFPHFGVGHSQAAWFVRTRRRVQQVFKDFWGSEAQGGLLTSFDSMLLWRSGEVTEKGWFHVDQNPATNPGFQNVQGLVNLVRVVEGRGGNVLVPRSHKKFVEWAEHEDYKEKIDAVEGDDWMEVWGRDAAGAVCLELLEGDMLLWDSRLVHCSNGSEEEGEMEGTEEGVTRAAILVTMYPKSRVGAVVREARVECFRRSETGTHWANRVRMLGAERGGERELEEQRVKLMKETSALVNGLEEVRELGGSELVG</sequence>
<gene>
    <name evidence="2" type="ORF">TrCOL_g7639</name>
</gene>
<feature type="chain" id="PRO_5040892494" description="Phytanoyl-CoA dioxygenase" evidence="1">
    <location>
        <begin position="20"/>
        <end position="387"/>
    </location>
</feature>
<accession>A0A9W7FUZ5</accession>
<dbReference type="Proteomes" id="UP001165065">
    <property type="component" value="Unassembled WGS sequence"/>
</dbReference>
<dbReference type="Gene3D" id="2.60.120.620">
    <property type="entry name" value="q2cbj1_9rhob like domain"/>
    <property type="match status" value="1"/>
</dbReference>
<evidence type="ECO:0000313" key="2">
    <source>
        <dbReference type="EMBL" id="GMI19368.1"/>
    </source>
</evidence>
<evidence type="ECO:0000256" key="1">
    <source>
        <dbReference type="SAM" id="SignalP"/>
    </source>
</evidence>
<dbReference type="InterPro" id="IPR008775">
    <property type="entry name" value="Phytyl_CoA_dOase-like"/>
</dbReference>
<dbReference type="Pfam" id="PF05721">
    <property type="entry name" value="PhyH"/>
    <property type="match status" value="1"/>
</dbReference>
<dbReference type="PANTHER" id="PTHR31630">
    <property type="entry name" value="PHYTANOYL-COA DIOXYGENASE-RELATED-RELATED"/>
    <property type="match status" value="1"/>
</dbReference>
<evidence type="ECO:0000313" key="3">
    <source>
        <dbReference type="Proteomes" id="UP001165065"/>
    </source>
</evidence>
<dbReference type="AlphaFoldDB" id="A0A9W7FUZ5"/>